<comment type="caution">
    <text evidence="2">The sequence shown here is derived from an EMBL/GenBank/DDBJ whole genome shotgun (WGS) entry which is preliminary data.</text>
</comment>
<protein>
    <submittedName>
        <fullName evidence="2">Uncharacterized protein</fullName>
    </submittedName>
</protein>
<sequence>MLDAAWQCVERLRLVPQARSEQEEVWPTCCEEVRRPDQVAVQQSSDDFMHADADAERDTREVLHDEEIVQLVSVAQVESDDVNNPDTLEASMPKPSQ</sequence>
<dbReference type="EMBL" id="JABSTV010001254">
    <property type="protein sequence ID" value="KAH7939889.1"/>
    <property type="molecule type" value="Genomic_DNA"/>
</dbReference>
<keyword evidence="3" id="KW-1185">Reference proteome</keyword>
<name>A0A9D4PHL8_RHISA</name>
<organism evidence="2 3">
    <name type="scientific">Rhipicephalus sanguineus</name>
    <name type="common">Brown dog tick</name>
    <name type="synonym">Ixodes sanguineus</name>
    <dbReference type="NCBI Taxonomy" id="34632"/>
    <lineage>
        <taxon>Eukaryota</taxon>
        <taxon>Metazoa</taxon>
        <taxon>Ecdysozoa</taxon>
        <taxon>Arthropoda</taxon>
        <taxon>Chelicerata</taxon>
        <taxon>Arachnida</taxon>
        <taxon>Acari</taxon>
        <taxon>Parasitiformes</taxon>
        <taxon>Ixodida</taxon>
        <taxon>Ixodoidea</taxon>
        <taxon>Ixodidae</taxon>
        <taxon>Rhipicephalinae</taxon>
        <taxon>Rhipicephalus</taxon>
        <taxon>Rhipicephalus</taxon>
    </lineage>
</organism>
<reference evidence="2" key="2">
    <citation type="submission" date="2021-09" db="EMBL/GenBank/DDBJ databases">
        <authorList>
            <person name="Jia N."/>
            <person name="Wang J."/>
            <person name="Shi W."/>
            <person name="Du L."/>
            <person name="Sun Y."/>
            <person name="Zhan W."/>
            <person name="Jiang J."/>
            <person name="Wang Q."/>
            <person name="Zhang B."/>
            <person name="Ji P."/>
            <person name="Sakyi L.B."/>
            <person name="Cui X."/>
            <person name="Yuan T."/>
            <person name="Jiang B."/>
            <person name="Yang W."/>
            <person name="Lam T.T.-Y."/>
            <person name="Chang Q."/>
            <person name="Ding S."/>
            <person name="Wang X."/>
            <person name="Zhu J."/>
            <person name="Ruan X."/>
            <person name="Zhao L."/>
            <person name="Wei J."/>
            <person name="Que T."/>
            <person name="Du C."/>
            <person name="Cheng J."/>
            <person name="Dai P."/>
            <person name="Han X."/>
            <person name="Huang E."/>
            <person name="Gao Y."/>
            <person name="Liu J."/>
            <person name="Shao H."/>
            <person name="Ye R."/>
            <person name="Li L."/>
            <person name="Wei W."/>
            <person name="Wang X."/>
            <person name="Wang C."/>
            <person name="Huo Q."/>
            <person name="Li W."/>
            <person name="Guo W."/>
            <person name="Chen H."/>
            <person name="Chen S."/>
            <person name="Zhou L."/>
            <person name="Zhou L."/>
            <person name="Ni X."/>
            <person name="Tian J."/>
            <person name="Zhou Y."/>
            <person name="Sheng Y."/>
            <person name="Liu T."/>
            <person name="Pan Y."/>
            <person name="Xia L."/>
            <person name="Li J."/>
            <person name="Zhao F."/>
            <person name="Cao W."/>
        </authorList>
    </citation>
    <scope>NUCLEOTIDE SEQUENCE</scope>
    <source>
        <strain evidence="2">Rsan-2018</strain>
        <tissue evidence="2">Larvae</tissue>
    </source>
</reference>
<dbReference type="Proteomes" id="UP000821837">
    <property type="component" value="Chromosome 8"/>
</dbReference>
<evidence type="ECO:0000313" key="3">
    <source>
        <dbReference type="Proteomes" id="UP000821837"/>
    </source>
</evidence>
<accession>A0A9D4PHL8</accession>
<feature type="region of interest" description="Disordered" evidence="1">
    <location>
        <begin position="77"/>
        <end position="97"/>
    </location>
</feature>
<evidence type="ECO:0000313" key="2">
    <source>
        <dbReference type="EMBL" id="KAH7939889.1"/>
    </source>
</evidence>
<reference evidence="2" key="1">
    <citation type="journal article" date="2020" name="Cell">
        <title>Large-Scale Comparative Analyses of Tick Genomes Elucidate Their Genetic Diversity and Vector Capacities.</title>
        <authorList>
            <consortium name="Tick Genome and Microbiome Consortium (TIGMIC)"/>
            <person name="Jia N."/>
            <person name="Wang J."/>
            <person name="Shi W."/>
            <person name="Du L."/>
            <person name="Sun Y."/>
            <person name="Zhan W."/>
            <person name="Jiang J.F."/>
            <person name="Wang Q."/>
            <person name="Zhang B."/>
            <person name="Ji P."/>
            <person name="Bell-Sakyi L."/>
            <person name="Cui X.M."/>
            <person name="Yuan T.T."/>
            <person name="Jiang B.G."/>
            <person name="Yang W.F."/>
            <person name="Lam T.T."/>
            <person name="Chang Q.C."/>
            <person name="Ding S.J."/>
            <person name="Wang X.J."/>
            <person name="Zhu J.G."/>
            <person name="Ruan X.D."/>
            <person name="Zhao L."/>
            <person name="Wei J.T."/>
            <person name="Ye R.Z."/>
            <person name="Que T.C."/>
            <person name="Du C.H."/>
            <person name="Zhou Y.H."/>
            <person name="Cheng J.X."/>
            <person name="Dai P.F."/>
            <person name="Guo W.B."/>
            <person name="Han X.H."/>
            <person name="Huang E.J."/>
            <person name="Li L.F."/>
            <person name="Wei W."/>
            <person name="Gao Y.C."/>
            <person name="Liu J.Z."/>
            <person name="Shao H.Z."/>
            <person name="Wang X."/>
            <person name="Wang C.C."/>
            <person name="Yang T.C."/>
            <person name="Huo Q.B."/>
            <person name="Li W."/>
            <person name="Chen H.Y."/>
            <person name="Chen S.E."/>
            <person name="Zhou L.G."/>
            <person name="Ni X.B."/>
            <person name="Tian J.H."/>
            <person name="Sheng Y."/>
            <person name="Liu T."/>
            <person name="Pan Y.S."/>
            <person name="Xia L.Y."/>
            <person name="Li J."/>
            <person name="Zhao F."/>
            <person name="Cao W.C."/>
        </authorList>
    </citation>
    <scope>NUCLEOTIDE SEQUENCE</scope>
    <source>
        <strain evidence="2">Rsan-2018</strain>
    </source>
</reference>
<gene>
    <name evidence="2" type="ORF">HPB52_018835</name>
</gene>
<proteinExistence type="predicted"/>
<evidence type="ECO:0000256" key="1">
    <source>
        <dbReference type="SAM" id="MobiDB-lite"/>
    </source>
</evidence>
<dbReference type="AlphaFoldDB" id="A0A9D4PHL8"/>